<protein>
    <submittedName>
        <fullName evidence="1">Glutaredoxin</fullName>
    </submittedName>
</protein>
<dbReference type="InterPro" id="IPR008554">
    <property type="entry name" value="Glutaredoxin-like"/>
</dbReference>
<dbReference type="Proteomes" id="UP000316706">
    <property type="component" value="Unassembled WGS sequence"/>
</dbReference>
<dbReference type="RefSeq" id="WP_141973360.1">
    <property type="nucleotide sequence ID" value="NZ_VFPO01000001.1"/>
</dbReference>
<name>A0A543IMH1_9ACTN</name>
<dbReference type="PANTHER" id="PTHR33558">
    <property type="entry name" value="GLUTAREDOXIN-LIKE PROTEIN C5ORF63 HOMOLOG"/>
    <property type="match status" value="1"/>
</dbReference>
<dbReference type="InterPro" id="IPR052565">
    <property type="entry name" value="Glutaredoxin-like_YDR286C"/>
</dbReference>
<comment type="caution">
    <text evidence="1">The sequence shown here is derived from an EMBL/GenBank/DDBJ whole genome shotgun (WGS) entry which is preliminary data.</text>
</comment>
<gene>
    <name evidence="1" type="ORF">FHX41_5558</name>
</gene>
<keyword evidence="2" id="KW-1185">Reference proteome</keyword>
<accession>A0A543IMH1</accession>
<dbReference type="Gene3D" id="3.40.30.10">
    <property type="entry name" value="Glutaredoxin"/>
    <property type="match status" value="1"/>
</dbReference>
<proteinExistence type="predicted"/>
<evidence type="ECO:0000313" key="2">
    <source>
        <dbReference type="Proteomes" id="UP000316706"/>
    </source>
</evidence>
<dbReference type="OrthoDB" id="8779161at2"/>
<dbReference type="SUPFAM" id="SSF52833">
    <property type="entry name" value="Thioredoxin-like"/>
    <property type="match status" value="1"/>
</dbReference>
<dbReference type="EMBL" id="VFPO01000001">
    <property type="protein sequence ID" value="TQM71783.1"/>
    <property type="molecule type" value="Genomic_DNA"/>
</dbReference>
<dbReference type="Pfam" id="PF05768">
    <property type="entry name" value="Glrx-like"/>
    <property type="match status" value="1"/>
</dbReference>
<reference evidence="1 2" key="1">
    <citation type="submission" date="2019-06" db="EMBL/GenBank/DDBJ databases">
        <title>Sequencing the genomes of 1000 actinobacteria strains.</title>
        <authorList>
            <person name="Klenk H.-P."/>
        </authorList>
    </citation>
    <scope>NUCLEOTIDE SEQUENCE [LARGE SCALE GENOMIC DNA]</scope>
    <source>
        <strain evidence="1 2">DSM 45043</strain>
    </source>
</reference>
<dbReference type="PANTHER" id="PTHR33558:SF1">
    <property type="entry name" value="GLUTAREDOXIN-LIKE PROTEIN C5ORF63 HOMOLOG"/>
    <property type="match status" value="1"/>
</dbReference>
<dbReference type="AlphaFoldDB" id="A0A543IMH1"/>
<organism evidence="1 2">
    <name type="scientific">Actinomadura hallensis</name>
    <dbReference type="NCBI Taxonomy" id="337895"/>
    <lineage>
        <taxon>Bacteria</taxon>
        <taxon>Bacillati</taxon>
        <taxon>Actinomycetota</taxon>
        <taxon>Actinomycetes</taxon>
        <taxon>Streptosporangiales</taxon>
        <taxon>Thermomonosporaceae</taxon>
        <taxon>Actinomadura</taxon>
    </lineage>
</organism>
<evidence type="ECO:0000313" key="1">
    <source>
        <dbReference type="EMBL" id="TQM71783.1"/>
    </source>
</evidence>
<sequence length="91" mass="10422">MSGRETGAGITITLLGKPGCHLCDDAREVIERVARDLDVTWEERDITQSREDSEQYWEQIPVTLINGVQHDFWRVDENRLRAAIAKLREAA</sequence>
<dbReference type="InterPro" id="IPR036249">
    <property type="entry name" value="Thioredoxin-like_sf"/>
</dbReference>